<evidence type="ECO:0000313" key="6">
    <source>
        <dbReference type="Proteomes" id="UP000198553"/>
    </source>
</evidence>
<feature type="region of interest" description="Disordered" evidence="2">
    <location>
        <begin position="21"/>
        <end position="140"/>
    </location>
</feature>
<dbReference type="Pfam" id="PF07501">
    <property type="entry name" value="G5"/>
    <property type="match status" value="1"/>
</dbReference>
<evidence type="ECO:0000256" key="3">
    <source>
        <dbReference type="SAM" id="SignalP"/>
    </source>
</evidence>
<evidence type="ECO:0000256" key="2">
    <source>
        <dbReference type="SAM" id="MobiDB-lite"/>
    </source>
</evidence>
<feature type="compositionally biased region" description="Basic and acidic residues" evidence="2">
    <location>
        <begin position="27"/>
        <end position="45"/>
    </location>
</feature>
<evidence type="ECO:0000313" key="5">
    <source>
        <dbReference type="EMBL" id="SEN88914.1"/>
    </source>
</evidence>
<dbReference type="SMART" id="SM01208">
    <property type="entry name" value="G5"/>
    <property type="match status" value="1"/>
</dbReference>
<dbReference type="InterPro" id="IPR011098">
    <property type="entry name" value="G5_dom"/>
</dbReference>
<proteinExistence type="predicted"/>
<dbReference type="EMBL" id="FOBW01000025">
    <property type="protein sequence ID" value="SEN88914.1"/>
    <property type="molecule type" value="Genomic_DNA"/>
</dbReference>
<feature type="signal peptide" evidence="3">
    <location>
        <begin position="1"/>
        <end position="20"/>
    </location>
</feature>
<reference evidence="6" key="1">
    <citation type="submission" date="2016-10" db="EMBL/GenBank/DDBJ databases">
        <authorList>
            <person name="Varghese N."/>
            <person name="Submissions S."/>
        </authorList>
    </citation>
    <scope>NUCLEOTIDE SEQUENCE [LARGE SCALE GENOMIC DNA]</scope>
    <source>
        <strain evidence="6">B48,IBRC-M 10115,DSM 25386,CECT 8001</strain>
    </source>
</reference>
<feature type="compositionally biased region" description="Acidic residues" evidence="2">
    <location>
        <begin position="49"/>
        <end position="62"/>
    </location>
</feature>
<dbReference type="RefSeq" id="WP_090750282.1">
    <property type="nucleotide sequence ID" value="NZ_FOBW01000025.1"/>
</dbReference>
<feature type="domain" description="G5" evidence="4">
    <location>
        <begin position="138"/>
        <end position="218"/>
    </location>
</feature>
<dbReference type="STRING" id="930146.SAMN05192533_12520"/>
<dbReference type="Gene3D" id="2.20.230.10">
    <property type="entry name" value="Resuscitation-promoting factor rpfb"/>
    <property type="match status" value="1"/>
</dbReference>
<sequence length="325" mass="35757">MKKKFSMFMVMMVLFLGACGSEETVEEKEKEPTEAHVKKSEKEVNDVEVSSESEKEEGDEEVNEKLSDAEKSKEVNSVSEEKEEKSKSEVIEKEEPKQEREENKEAPITTNKDSNSKESSVREEDRDSQTSQTPVVKEPVITTKTVTSTESIKYETKQQNDSSLEKGKTAVVKKGQNGVRIITYKETYKDGGLVSKEKVSSAVTKQPVDKVIKVGTMEPKPAVSTTVQTVQNALPSGYQAENLPEALVIKRNGVIIGSVTHSSLYLRSFIDADIQAAVKGASALGGNAADINSFIKQVLETGDQSDLGSVQGFKKRSEMYVGWSL</sequence>
<keyword evidence="1 3" id="KW-0732">Signal</keyword>
<dbReference type="AlphaFoldDB" id="A0A1H8K7K6"/>
<gene>
    <name evidence="5" type="ORF">SAMN05192533_12520</name>
</gene>
<dbReference type="OrthoDB" id="2974565at2"/>
<dbReference type="Proteomes" id="UP000198553">
    <property type="component" value="Unassembled WGS sequence"/>
</dbReference>
<feature type="compositionally biased region" description="Basic and acidic residues" evidence="2">
    <location>
        <begin position="114"/>
        <end position="128"/>
    </location>
</feature>
<feature type="compositionally biased region" description="Basic and acidic residues" evidence="2">
    <location>
        <begin position="63"/>
        <end position="105"/>
    </location>
</feature>
<name>A0A1H8K7K6_9BACI</name>
<organism evidence="5 6">
    <name type="scientific">Mesobacillus persicus</name>
    <dbReference type="NCBI Taxonomy" id="930146"/>
    <lineage>
        <taxon>Bacteria</taxon>
        <taxon>Bacillati</taxon>
        <taxon>Bacillota</taxon>
        <taxon>Bacilli</taxon>
        <taxon>Bacillales</taxon>
        <taxon>Bacillaceae</taxon>
        <taxon>Mesobacillus</taxon>
    </lineage>
</organism>
<keyword evidence="6" id="KW-1185">Reference proteome</keyword>
<evidence type="ECO:0000259" key="4">
    <source>
        <dbReference type="PROSITE" id="PS51109"/>
    </source>
</evidence>
<protein>
    <submittedName>
        <fullName evidence="5">G5 domain-containing protein</fullName>
    </submittedName>
</protein>
<dbReference type="PROSITE" id="PS51257">
    <property type="entry name" value="PROKAR_LIPOPROTEIN"/>
    <property type="match status" value="1"/>
</dbReference>
<evidence type="ECO:0000256" key="1">
    <source>
        <dbReference type="ARBA" id="ARBA00022729"/>
    </source>
</evidence>
<accession>A0A1H8K7K6</accession>
<feature type="chain" id="PRO_5038595348" evidence="3">
    <location>
        <begin position="21"/>
        <end position="325"/>
    </location>
</feature>
<dbReference type="PROSITE" id="PS51109">
    <property type="entry name" value="G5"/>
    <property type="match status" value="1"/>
</dbReference>